<keyword evidence="3" id="KW-1185">Reference proteome</keyword>
<feature type="transmembrane region" description="Helical" evidence="1">
    <location>
        <begin position="21"/>
        <end position="40"/>
    </location>
</feature>
<feature type="transmembrane region" description="Helical" evidence="1">
    <location>
        <begin position="379"/>
        <end position="397"/>
    </location>
</feature>
<feature type="transmembrane region" description="Helical" evidence="1">
    <location>
        <begin position="310"/>
        <end position="335"/>
    </location>
</feature>
<sequence length="438" mass="46133">MTRRSDIWMLTVALGRTAGRDALRAALPVYLALFVVWQVLLNEEAIEVLSSPRYGSVRAVMWMVWLVFTLPAARALLASPSTFWLRSLPIRHATLLRVQAGFLVLAELPWGYIWGRGSGLLAGGAVVLIAATAHAVMIAPGLSIPRIVAGVVAVAAIVAPLPTRARWGSHDTAWLASLAIDGSSLAVLPLVLGDTWARAPERGRRTHYVWVRRSSRLLTLATAVGAIIVRGHTAILVRGASLAVASATCAYAAFRAGEATTVGAQTALANAFGVPAIVLASFGVAGPLLRAERGMAWLLDANAVPARQRHVATAMAAALFGAVLAGMHISIALLAARVDSASGLAIALESIVTGASSAAITVHASRWCIRDEARDAKRVLAVAALFVLVAAFSAMALEQAMPIVWLSVALVTVCFFPRALRSRNHRPLLASSSEPCSK</sequence>
<feature type="transmembrane region" description="Helical" evidence="1">
    <location>
        <begin position="341"/>
        <end position="367"/>
    </location>
</feature>
<evidence type="ECO:0000313" key="2">
    <source>
        <dbReference type="EMBL" id="WXB05154.1"/>
    </source>
</evidence>
<proteinExistence type="predicted"/>
<dbReference type="RefSeq" id="WP_394834796.1">
    <property type="nucleotide sequence ID" value="NZ_CP089929.1"/>
</dbReference>
<evidence type="ECO:0000313" key="3">
    <source>
        <dbReference type="Proteomes" id="UP001374803"/>
    </source>
</evidence>
<feature type="transmembrane region" description="Helical" evidence="1">
    <location>
        <begin position="144"/>
        <end position="161"/>
    </location>
</feature>
<keyword evidence="1" id="KW-0812">Transmembrane</keyword>
<reference evidence="2" key="1">
    <citation type="submission" date="2021-12" db="EMBL/GenBank/DDBJ databases">
        <title>Discovery of the Pendulisporaceae a myxobacterial family with distinct sporulation behavior and unique specialized metabolism.</title>
        <authorList>
            <person name="Garcia R."/>
            <person name="Popoff A."/>
            <person name="Bader C.D."/>
            <person name="Loehr J."/>
            <person name="Walesch S."/>
            <person name="Walt C."/>
            <person name="Boldt J."/>
            <person name="Bunk B."/>
            <person name="Haeckl F.J.F.P.J."/>
            <person name="Gunesch A.P."/>
            <person name="Birkelbach J."/>
            <person name="Nuebel U."/>
            <person name="Pietschmann T."/>
            <person name="Bach T."/>
            <person name="Mueller R."/>
        </authorList>
    </citation>
    <scope>NUCLEOTIDE SEQUENCE</scope>
    <source>
        <strain evidence="2">MSr11367</strain>
    </source>
</reference>
<accession>A0ABZ2L2H5</accession>
<feature type="transmembrane region" description="Helical" evidence="1">
    <location>
        <begin position="267"/>
        <end position="289"/>
    </location>
</feature>
<gene>
    <name evidence="2" type="ORF">LVJ94_50700</name>
</gene>
<feature type="transmembrane region" description="Helical" evidence="1">
    <location>
        <begin position="119"/>
        <end position="137"/>
    </location>
</feature>
<evidence type="ECO:0000256" key="1">
    <source>
        <dbReference type="SAM" id="Phobius"/>
    </source>
</evidence>
<keyword evidence="1" id="KW-1133">Transmembrane helix</keyword>
<dbReference type="EMBL" id="CP089983">
    <property type="protein sequence ID" value="WXB05154.1"/>
    <property type="molecule type" value="Genomic_DNA"/>
</dbReference>
<feature type="transmembrane region" description="Helical" evidence="1">
    <location>
        <begin position="403"/>
        <end position="420"/>
    </location>
</feature>
<keyword evidence="1" id="KW-0472">Membrane</keyword>
<name>A0ABZ2L2H5_9BACT</name>
<organism evidence="2 3">
    <name type="scientific">Pendulispora rubella</name>
    <dbReference type="NCBI Taxonomy" id="2741070"/>
    <lineage>
        <taxon>Bacteria</taxon>
        <taxon>Pseudomonadati</taxon>
        <taxon>Myxococcota</taxon>
        <taxon>Myxococcia</taxon>
        <taxon>Myxococcales</taxon>
        <taxon>Sorangiineae</taxon>
        <taxon>Pendulisporaceae</taxon>
        <taxon>Pendulispora</taxon>
    </lineage>
</organism>
<dbReference type="Proteomes" id="UP001374803">
    <property type="component" value="Chromosome"/>
</dbReference>
<protein>
    <submittedName>
        <fullName evidence="2">Uncharacterized protein</fullName>
    </submittedName>
</protein>
<feature type="transmembrane region" description="Helical" evidence="1">
    <location>
        <begin position="60"/>
        <end position="83"/>
    </location>
</feature>